<feature type="chain" id="PRO_5045404119" evidence="1">
    <location>
        <begin position="29"/>
        <end position="153"/>
    </location>
</feature>
<comment type="caution">
    <text evidence="3">The sequence shown here is derived from an EMBL/GenBank/DDBJ whole genome shotgun (WGS) entry which is preliminary data.</text>
</comment>
<dbReference type="SUPFAM" id="SSF74853">
    <property type="entry name" value="Lamin A/C globular tail domain"/>
    <property type="match status" value="1"/>
</dbReference>
<dbReference type="Gene3D" id="2.60.40.1260">
    <property type="entry name" value="Lamin Tail domain"/>
    <property type="match status" value="1"/>
</dbReference>
<dbReference type="PROSITE" id="PS51841">
    <property type="entry name" value="LTD"/>
    <property type="match status" value="1"/>
</dbReference>
<feature type="domain" description="LTD" evidence="2">
    <location>
        <begin position="30"/>
        <end position="153"/>
    </location>
</feature>
<keyword evidence="1" id="KW-0732">Signal</keyword>
<dbReference type="Pfam" id="PF00932">
    <property type="entry name" value="LTD"/>
    <property type="match status" value="1"/>
</dbReference>
<protein>
    <submittedName>
        <fullName evidence="3">Lamin tail domain-containing protein</fullName>
    </submittedName>
</protein>
<dbReference type="InterPro" id="IPR036415">
    <property type="entry name" value="Lamin_tail_dom_sf"/>
</dbReference>
<dbReference type="InterPro" id="IPR001322">
    <property type="entry name" value="Lamin_tail_dom"/>
</dbReference>
<proteinExistence type="predicted"/>
<gene>
    <name evidence="3" type="ORF">K7472_02760</name>
</gene>
<dbReference type="Proteomes" id="UP001198565">
    <property type="component" value="Unassembled WGS sequence"/>
</dbReference>
<name>A0ABS7QKP4_9ACTN</name>
<sequence length="153" mass="16344">MSRLSLRLAVTTAAVAAIAASAALPAVAAPHTPHAPAPRPAVAITKVRAEGPGTSRSARSLDAETVTLTNEGRTSVNLKGWTLSDTALRHTYRFGNVVLRAHQSVVVHTGPGRNTARDLYQGSRGYVFSKRFDTATLRDNHGKVESVKVWGHR</sequence>
<evidence type="ECO:0000259" key="2">
    <source>
        <dbReference type="PROSITE" id="PS51841"/>
    </source>
</evidence>
<evidence type="ECO:0000313" key="4">
    <source>
        <dbReference type="Proteomes" id="UP001198565"/>
    </source>
</evidence>
<evidence type="ECO:0000313" key="3">
    <source>
        <dbReference type="EMBL" id="MBY8883764.1"/>
    </source>
</evidence>
<keyword evidence="4" id="KW-1185">Reference proteome</keyword>
<reference evidence="3 4" key="1">
    <citation type="submission" date="2021-08" db="EMBL/GenBank/DDBJ databases">
        <title>Streptomyces sp. PTM05 isolated from lichen.</title>
        <authorList>
            <person name="Somphong A."/>
            <person name="Phongsopitanun W."/>
            <person name="Tanasupawat S."/>
        </authorList>
    </citation>
    <scope>NUCLEOTIDE SEQUENCE [LARGE SCALE GENOMIC DNA]</scope>
    <source>
        <strain evidence="3 4">Ptm05</strain>
    </source>
</reference>
<dbReference type="EMBL" id="JAINVZ010000002">
    <property type="protein sequence ID" value="MBY8883764.1"/>
    <property type="molecule type" value="Genomic_DNA"/>
</dbReference>
<evidence type="ECO:0000256" key="1">
    <source>
        <dbReference type="SAM" id="SignalP"/>
    </source>
</evidence>
<organism evidence="3 4">
    <name type="scientific">Streptantibioticus parmotrematis</name>
    <dbReference type="NCBI Taxonomy" id="2873249"/>
    <lineage>
        <taxon>Bacteria</taxon>
        <taxon>Bacillati</taxon>
        <taxon>Actinomycetota</taxon>
        <taxon>Actinomycetes</taxon>
        <taxon>Kitasatosporales</taxon>
        <taxon>Streptomycetaceae</taxon>
        <taxon>Streptantibioticus</taxon>
    </lineage>
</organism>
<feature type="signal peptide" evidence="1">
    <location>
        <begin position="1"/>
        <end position="28"/>
    </location>
</feature>
<accession>A0ABS7QKP4</accession>